<protein>
    <submittedName>
        <fullName evidence="1">Uncharacterized protein</fullName>
    </submittedName>
</protein>
<gene>
    <name evidence="1" type="ORF">Q8A49_14660</name>
</gene>
<accession>A0ABU7KR31</accession>
<name>A0ABU7KR31_9ACTN</name>
<reference evidence="1 2" key="1">
    <citation type="submission" date="2023-07" db="EMBL/GenBank/DDBJ databases">
        <authorList>
            <person name="Girao M."/>
            <person name="Carvalho M.F."/>
        </authorList>
    </citation>
    <scope>NUCLEOTIDE SEQUENCE [LARGE SCALE GENOMIC DNA]</scope>
    <source>
        <strain evidence="1 2">66/93</strain>
    </source>
</reference>
<comment type="caution">
    <text evidence="1">The sequence shown here is derived from an EMBL/GenBank/DDBJ whole genome shotgun (WGS) entry which is preliminary data.</text>
</comment>
<dbReference type="RefSeq" id="WP_330158802.1">
    <property type="nucleotide sequence ID" value="NZ_BAAAJA010000049.1"/>
</dbReference>
<proteinExistence type="predicted"/>
<evidence type="ECO:0000313" key="1">
    <source>
        <dbReference type="EMBL" id="MEE2051739.1"/>
    </source>
</evidence>
<sequence length="101" mass="10756">MTTQLTIADALAAEGIARATAASTPEALDAVDRLIARFAATGDVFSANDVRPHLPTGIHPNAIGGRFRRAAGRGLIRHVDWEASSDPRTHGHHIKLWQGVS</sequence>
<dbReference type="EMBL" id="JAUUCC010000033">
    <property type="protein sequence ID" value="MEE2051739.1"/>
    <property type="molecule type" value="Genomic_DNA"/>
</dbReference>
<evidence type="ECO:0000313" key="2">
    <source>
        <dbReference type="Proteomes" id="UP001348641"/>
    </source>
</evidence>
<organism evidence="1 2">
    <name type="scientific">Nocardiopsis tropica</name>
    <dbReference type="NCBI Taxonomy" id="109330"/>
    <lineage>
        <taxon>Bacteria</taxon>
        <taxon>Bacillati</taxon>
        <taxon>Actinomycetota</taxon>
        <taxon>Actinomycetes</taxon>
        <taxon>Streptosporangiales</taxon>
        <taxon>Nocardiopsidaceae</taxon>
        <taxon>Nocardiopsis</taxon>
    </lineage>
</organism>
<dbReference type="Proteomes" id="UP001348641">
    <property type="component" value="Unassembled WGS sequence"/>
</dbReference>